<protein>
    <submittedName>
        <fullName evidence="3">NifU family protein</fullName>
    </submittedName>
</protein>
<feature type="domain" description="NIF system FeS cluster assembly NifU C-terminal" evidence="2">
    <location>
        <begin position="63"/>
        <end position="127"/>
    </location>
</feature>
<comment type="function">
    <text evidence="1">May be involved in the formation or repair of [Fe-S] clusters present in iron-sulfur proteins.</text>
</comment>
<reference evidence="3 4" key="1">
    <citation type="submission" date="2018-10" db="EMBL/GenBank/DDBJ databases">
        <title>Kocuria tytonicola, new bacteria from the preen glands of American barn owls (Tyto furcata).</title>
        <authorList>
            <person name="Braun M.S."/>
            <person name="Wang E."/>
            <person name="Zimmermann S."/>
            <person name="Boutin S."/>
            <person name="Wagner H."/>
            <person name="Wink M."/>
        </authorList>
    </citation>
    <scope>NUCLEOTIDE SEQUENCE [LARGE SCALE GENOMIC DNA]</scope>
    <source>
        <strain evidence="3 4">473</strain>
    </source>
</reference>
<evidence type="ECO:0000313" key="3">
    <source>
        <dbReference type="EMBL" id="RLY95135.1"/>
    </source>
</evidence>
<dbReference type="EMBL" id="RDEX01000001">
    <property type="protein sequence ID" value="RLY95135.1"/>
    <property type="molecule type" value="Genomic_DNA"/>
</dbReference>
<sequence length="163" mass="16875">MAALVRDGVLVGLAGGVGWIETTLAPGGSWRDAAATVRRAVTDHVAGTAPRELTEDDLRDLAETVLERDVAPLAGAHGGRIRIVRVAGHTVSVALDGACHGCPAARSTLQDRFQTTLRRHDPRAMVVETAGSAATAATADGVGAGAVSWLPFPRLRGRAGSRR</sequence>
<dbReference type="Proteomes" id="UP000277871">
    <property type="component" value="Unassembled WGS sequence"/>
</dbReference>
<evidence type="ECO:0000313" key="4">
    <source>
        <dbReference type="Proteomes" id="UP000277871"/>
    </source>
</evidence>
<name>A0A3L9L8T7_9MICC</name>
<keyword evidence="4" id="KW-1185">Reference proteome</keyword>
<evidence type="ECO:0000259" key="2">
    <source>
        <dbReference type="Pfam" id="PF01106"/>
    </source>
</evidence>
<dbReference type="AlphaFoldDB" id="A0A3L9L8T7"/>
<dbReference type="InterPro" id="IPR034904">
    <property type="entry name" value="FSCA_dom_sf"/>
</dbReference>
<dbReference type="Pfam" id="PF01106">
    <property type="entry name" value="NifU"/>
    <property type="match status" value="1"/>
</dbReference>
<comment type="caution">
    <text evidence="3">The sequence shown here is derived from an EMBL/GenBank/DDBJ whole genome shotgun (WGS) entry which is preliminary data.</text>
</comment>
<dbReference type="GO" id="GO:0016226">
    <property type="term" value="P:iron-sulfur cluster assembly"/>
    <property type="evidence" value="ECO:0007669"/>
    <property type="project" value="InterPro"/>
</dbReference>
<dbReference type="GO" id="GO:0005506">
    <property type="term" value="F:iron ion binding"/>
    <property type="evidence" value="ECO:0007669"/>
    <property type="project" value="InterPro"/>
</dbReference>
<accession>A0A3L9L8T7</accession>
<dbReference type="InterPro" id="IPR001075">
    <property type="entry name" value="NIF_FeS_clus_asmbl_NifU_C"/>
</dbReference>
<organism evidence="3 4">
    <name type="scientific">Kocuria tytonicola</name>
    <dbReference type="NCBI Taxonomy" id="2055946"/>
    <lineage>
        <taxon>Bacteria</taxon>
        <taxon>Bacillati</taxon>
        <taxon>Actinomycetota</taxon>
        <taxon>Actinomycetes</taxon>
        <taxon>Micrococcales</taxon>
        <taxon>Micrococcaceae</taxon>
        <taxon>Kocuria</taxon>
    </lineage>
</organism>
<dbReference type="GO" id="GO:0051536">
    <property type="term" value="F:iron-sulfur cluster binding"/>
    <property type="evidence" value="ECO:0007669"/>
    <property type="project" value="InterPro"/>
</dbReference>
<proteinExistence type="predicted"/>
<dbReference type="Gene3D" id="3.30.300.130">
    <property type="entry name" value="Fe-S cluster assembly (FSCA)"/>
    <property type="match status" value="1"/>
</dbReference>
<gene>
    <name evidence="3" type="ORF">EAE32_02575</name>
</gene>
<evidence type="ECO:0000256" key="1">
    <source>
        <dbReference type="ARBA" id="ARBA00049958"/>
    </source>
</evidence>
<dbReference type="SUPFAM" id="SSF117916">
    <property type="entry name" value="Fe-S cluster assembly (FSCA) domain-like"/>
    <property type="match status" value="1"/>
</dbReference>
<dbReference type="OrthoDB" id="9798220at2"/>